<evidence type="ECO:0000256" key="1">
    <source>
        <dbReference type="SAM" id="MobiDB-lite"/>
    </source>
</evidence>
<feature type="transmembrane region" description="Helical" evidence="2">
    <location>
        <begin position="58"/>
        <end position="77"/>
    </location>
</feature>
<keyword evidence="4" id="KW-1185">Reference proteome</keyword>
<feature type="region of interest" description="Disordered" evidence="1">
    <location>
        <begin position="20"/>
        <end position="45"/>
    </location>
</feature>
<evidence type="ECO:0000313" key="4">
    <source>
        <dbReference type="Proteomes" id="UP001341281"/>
    </source>
</evidence>
<evidence type="ECO:0000256" key="2">
    <source>
        <dbReference type="SAM" id="Phobius"/>
    </source>
</evidence>
<keyword evidence="2" id="KW-1133">Transmembrane helix</keyword>
<evidence type="ECO:0000313" key="3">
    <source>
        <dbReference type="EMBL" id="WVZ78859.1"/>
    </source>
</evidence>
<dbReference type="AlphaFoldDB" id="A0AAQ3TSY5"/>
<gene>
    <name evidence="3" type="ORF">U9M48_026507</name>
</gene>
<dbReference type="Proteomes" id="UP001341281">
    <property type="component" value="Chromosome 06"/>
</dbReference>
<accession>A0AAQ3TSY5</accession>
<dbReference type="EMBL" id="CP144750">
    <property type="protein sequence ID" value="WVZ78859.1"/>
    <property type="molecule type" value="Genomic_DNA"/>
</dbReference>
<keyword evidence="2" id="KW-0812">Transmembrane</keyword>
<protein>
    <submittedName>
        <fullName evidence="3">Uncharacterized protein</fullName>
    </submittedName>
</protein>
<proteinExistence type="predicted"/>
<name>A0AAQ3TSY5_PASNO</name>
<keyword evidence="2" id="KW-0472">Membrane</keyword>
<reference evidence="3 4" key="1">
    <citation type="submission" date="2024-02" db="EMBL/GenBank/DDBJ databases">
        <title>High-quality chromosome-scale genome assembly of Pensacola bahiagrass (Paspalum notatum Flugge var. saurae).</title>
        <authorList>
            <person name="Vega J.M."/>
            <person name="Podio M."/>
            <person name="Orjuela J."/>
            <person name="Siena L.A."/>
            <person name="Pessino S.C."/>
            <person name="Combes M.C."/>
            <person name="Mariac C."/>
            <person name="Albertini E."/>
            <person name="Pupilli F."/>
            <person name="Ortiz J.P.A."/>
            <person name="Leblanc O."/>
        </authorList>
    </citation>
    <scope>NUCLEOTIDE SEQUENCE [LARGE SCALE GENOMIC DNA]</scope>
    <source>
        <strain evidence="3">R1</strain>
        <tissue evidence="3">Leaf</tissue>
    </source>
</reference>
<sequence length="175" mass="18472">MELATGCFSARALRRGDAAVRGHGSGHNRCGGRRHDSASPLAAPPPARKAAVMGARTLLLLALCCWLAAAATTAWSASAPLRQDSRVQCTLVPSAEMSAGEALGIEKASTLSMAMGRRYTVALAEGDHKVLRLSISMTTDASELWTGRWANLLKSSLTIQYGTLTNDMALPADYN</sequence>
<organism evidence="3 4">
    <name type="scientific">Paspalum notatum var. saurae</name>
    <dbReference type="NCBI Taxonomy" id="547442"/>
    <lineage>
        <taxon>Eukaryota</taxon>
        <taxon>Viridiplantae</taxon>
        <taxon>Streptophyta</taxon>
        <taxon>Embryophyta</taxon>
        <taxon>Tracheophyta</taxon>
        <taxon>Spermatophyta</taxon>
        <taxon>Magnoliopsida</taxon>
        <taxon>Liliopsida</taxon>
        <taxon>Poales</taxon>
        <taxon>Poaceae</taxon>
        <taxon>PACMAD clade</taxon>
        <taxon>Panicoideae</taxon>
        <taxon>Andropogonodae</taxon>
        <taxon>Paspaleae</taxon>
        <taxon>Paspalinae</taxon>
        <taxon>Paspalum</taxon>
    </lineage>
</organism>